<dbReference type="EMBL" id="PEBV01000011">
    <property type="protein sequence ID" value="PTQ53731.1"/>
    <property type="molecule type" value="Genomic_DNA"/>
</dbReference>
<dbReference type="Proteomes" id="UP000748108">
    <property type="component" value="Unassembled WGS sequence"/>
</dbReference>
<dbReference type="Proteomes" id="UP000244180">
    <property type="component" value="Unassembled WGS sequence"/>
</dbReference>
<evidence type="ECO:0000256" key="4">
    <source>
        <dbReference type="SAM" id="MobiDB-lite"/>
    </source>
</evidence>
<feature type="domain" description="RNA-binding S4" evidence="5">
    <location>
        <begin position="7"/>
        <end position="72"/>
    </location>
</feature>
<keyword evidence="8" id="KW-0489">Methyltransferase</keyword>
<dbReference type="GO" id="GO:0008168">
    <property type="term" value="F:methyltransferase activity"/>
    <property type="evidence" value="ECO:0007669"/>
    <property type="project" value="UniProtKB-KW"/>
</dbReference>
<dbReference type="SUPFAM" id="SSF53335">
    <property type="entry name" value="S-adenosyl-L-methionine-dependent methyltransferases"/>
    <property type="match status" value="1"/>
</dbReference>
<dbReference type="RefSeq" id="WP_066203796.1">
    <property type="nucleotide sequence ID" value="NZ_CBCSAS010000010.1"/>
</dbReference>
<dbReference type="Pfam" id="PF01479">
    <property type="entry name" value="S4"/>
    <property type="match status" value="1"/>
</dbReference>
<evidence type="ECO:0000256" key="2">
    <source>
        <dbReference type="ARBA" id="ARBA00029460"/>
    </source>
</evidence>
<dbReference type="PANTHER" id="PTHR32319:SF0">
    <property type="entry name" value="BACTERIAL HEMOLYSIN-LIKE PROTEIN"/>
    <property type="match status" value="1"/>
</dbReference>
<keyword evidence="9" id="KW-1185">Reference proteome</keyword>
<protein>
    <submittedName>
        <fullName evidence="8">RNA binding methyltransferase FtsJ like</fullName>
    </submittedName>
    <submittedName>
        <fullName evidence="6">TlyA family RNA methyltransferase</fullName>
    </submittedName>
</protein>
<dbReference type="GO" id="GO:0032259">
    <property type="term" value="P:methylation"/>
    <property type="evidence" value="ECO:0007669"/>
    <property type="project" value="UniProtKB-KW"/>
</dbReference>
<dbReference type="InterPro" id="IPR002942">
    <property type="entry name" value="S4_RNA-bd"/>
</dbReference>
<keyword evidence="1 3" id="KW-0694">RNA-binding</keyword>
<dbReference type="PANTHER" id="PTHR32319">
    <property type="entry name" value="BACTERIAL HEMOLYSIN-LIKE PROTEIN"/>
    <property type="match status" value="1"/>
</dbReference>
<dbReference type="InterPro" id="IPR002877">
    <property type="entry name" value="RNA_MeTrfase_FtsJ_dom"/>
</dbReference>
<dbReference type="Gene3D" id="3.10.290.10">
    <property type="entry name" value="RNA-binding S4 domain"/>
    <property type="match status" value="1"/>
</dbReference>
<evidence type="ECO:0000256" key="1">
    <source>
        <dbReference type="ARBA" id="ARBA00022884"/>
    </source>
</evidence>
<evidence type="ECO:0000313" key="7">
    <source>
        <dbReference type="EMBL" id="OAR03228.1"/>
    </source>
</evidence>
<dbReference type="InterPro" id="IPR029063">
    <property type="entry name" value="SAM-dependent_MTases_sf"/>
</dbReference>
<dbReference type="AlphaFoldDB" id="A0A132N880"/>
<reference evidence="8 10" key="2">
    <citation type="submission" date="2017-08" db="EMBL/GenBank/DDBJ databases">
        <title>Burning lignite coal seam in the remote Altai Mountains harbors a hydrogen-driven thermophilic microbial community.</title>
        <authorList>
            <person name="Kadnikov V.V."/>
            <person name="Mardanov A.V."/>
            <person name="Ivasenko D."/>
            <person name="Beletsky A.V."/>
            <person name="Karnachuk O.V."/>
            <person name="Ravin N.V."/>
        </authorList>
    </citation>
    <scope>NUCLEOTIDE SEQUENCE [LARGE SCALE GENOMIC DNA]</scope>
    <source>
        <strain evidence="8">AL33</strain>
    </source>
</reference>
<dbReference type="EMBL" id="JXBB01000066">
    <property type="protein sequence ID" value="OAR03228.1"/>
    <property type="molecule type" value="Genomic_DNA"/>
</dbReference>
<proteinExistence type="inferred from homology"/>
<evidence type="ECO:0000259" key="5">
    <source>
        <dbReference type="SMART" id="SM00363"/>
    </source>
</evidence>
<dbReference type="GO" id="GO:0003723">
    <property type="term" value="F:RNA binding"/>
    <property type="evidence" value="ECO:0007669"/>
    <property type="project" value="UniProtKB-KW"/>
</dbReference>
<dbReference type="STRING" id="1484.SA87_04910"/>
<dbReference type="EMBL" id="JAHHQF010000089">
    <property type="protein sequence ID" value="MBT9283297.1"/>
    <property type="molecule type" value="Genomic_DNA"/>
</dbReference>
<dbReference type="Proteomes" id="UP000243024">
    <property type="component" value="Unassembled WGS sequence"/>
</dbReference>
<evidence type="ECO:0000256" key="3">
    <source>
        <dbReference type="PROSITE-ProRule" id="PRU00182"/>
    </source>
</evidence>
<dbReference type="PIRSF" id="PIRSF005578">
    <property type="entry name" value="TlyA"/>
    <property type="match status" value="1"/>
</dbReference>
<comment type="caution">
    <text evidence="8">The sequence shown here is derived from an EMBL/GenBank/DDBJ whole genome shotgun (WGS) entry which is preliminary data.</text>
</comment>
<dbReference type="PROSITE" id="PS50889">
    <property type="entry name" value="S4"/>
    <property type="match status" value="1"/>
</dbReference>
<name>A0A132N880_HYDSH</name>
<evidence type="ECO:0000313" key="6">
    <source>
        <dbReference type="EMBL" id="MBT9283297.1"/>
    </source>
</evidence>
<evidence type="ECO:0000313" key="8">
    <source>
        <dbReference type="EMBL" id="PTQ53731.1"/>
    </source>
</evidence>
<reference evidence="7 9" key="1">
    <citation type="submission" date="2015-09" db="EMBL/GenBank/DDBJ databases">
        <title>Draft genome sequence of Hydrogenibacillus schlegelii DSM 2000.</title>
        <authorList>
            <person name="Hemp J."/>
        </authorList>
    </citation>
    <scope>NUCLEOTIDE SEQUENCE [LARGE SCALE GENOMIC DNA]</scope>
    <source>
        <strain evidence="7 9">MA 48</strain>
    </source>
</reference>
<dbReference type="InterPro" id="IPR036986">
    <property type="entry name" value="S4_RNA-bd_sf"/>
</dbReference>
<feature type="region of interest" description="Disordered" evidence="4">
    <location>
        <begin position="265"/>
        <end position="295"/>
    </location>
</feature>
<gene>
    <name evidence="8" type="ORF">HSCHL_1499</name>
    <name evidence="6" type="ORF">KM312_11770</name>
    <name evidence="7" type="ORF">SA87_04910</name>
</gene>
<dbReference type="SMART" id="SM00363">
    <property type="entry name" value="S4"/>
    <property type="match status" value="1"/>
</dbReference>
<dbReference type="SUPFAM" id="SSF55174">
    <property type="entry name" value="Alpha-L RNA-binding motif"/>
    <property type="match status" value="1"/>
</dbReference>
<keyword evidence="8" id="KW-0808">Transferase</keyword>
<accession>A0A132N880</accession>
<dbReference type="OrthoDB" id="9784736at2"/>
<dbReference type="Pfam" id="PF01728">
    <property type="entry name" value="FtsJ"/>
    <property type="match status" value="1"/>
</dbReference>
<dbReference type="Gene3D" id="3.40.50.150">
    <property type="entry name" value="Vaccinia Virus protein VP39"/>
    <property type="match status" value="1"/>
</dbReference>
<reference evidence="6" key="3">
    <citation type="journal article" date="2021" name="Microbiology">
        <title>Metagenomic Analysis of the Microbial Community in the Underground Coal Fire Area (Kemerovo Region, Russia) Revealed Predominance of Thermophilic Members of the Phyla Deinococcus-thermus, Aquificae, and Firmicutes.</title>
        <authorList>
            <person name="Kadnikov V."/>
            <person name="Mardanov A.V."/>
            <person name="Beletsky A.V."/>
            <person name="Karnachuk O.V."/>
            <person name="Ravin N.V."/>
        </authorList>
    </citation>
    <scope>NUCLEOTIDE SEQUENCE</scope>
    <source>
        <strain evidence="6">RBS10-49</strain>
    </source>
</reference>
<evidence type="ECO:0000313" key="9">
    <source>
        <dbReference type="Proteomes" id="UP000243024"/>
    </source>
</evidence>
<dbReference type="NCBIfam" id="TIGR00478">
    <property type="entry name" value="tly"/>
    <property type="match status" value="1"/>
</dbReference>
<dbReference type="InterPro" id="IPR047048">
    <property type="entry name" value="TlyA"/>
</dbReference>
<organism evidence="8 10">
    <name type="scientific">Hydrogenibacillus schlegelii</name>
    <name type="common">Bacillus schlegelii</name>
    <dbReference type="NCBI Taxonomy" id="1484"/>
    <lineage>
        <taxon>Bacteria</taxon>
        <taxon>Bacillati</taxon>
        <taxon>Bacillota</taxon>
        <taxon>Bacilli</taxon>
        <taxon>Bacillales</taxon>
        <taxon>Bacillales Family X. Incertae Sedis</taxon>
        <taxon>Hydrogenibacillus</taxon>
    </lineage>
</organism>
<dbReference type="CDD" id="cd02440">
    <property type="entry name" value="AdoMet_MTases"/>
    <property type="match status" value="1"/>
</dbReference>
<evidence type="ECO:0000313" key="10">
    <source>
        <dbReference type="Proteomes" id="UP000244180"/>
    </source>
</evidence>
<comment type="similarity">
    <text evidence="2">Belongs to the TlyA family.</text>
</comment>
<dbReference type="InterPro" id="IPR004538">
    <property type="entry name" value="Hemolysin_A/TlyA"/>
</dbReference>
<dbReference type="CDD" id="cd00165">
    <property type="entry name" value="S4"/>
    <property type="match status" value="1"/>
</dbReference>
<sequence>MTEKAKERLDVLLVRRGFFSSREQARRAIMAGEVLVGDRVADKPGEKVPPEAPIRLRGERPRYVSRGGLKLEAALRAFGVDLRGRRVLDAGASTGGFTDCALQHGAAQVIAVDVGYGQLAWSLRTDPRVVVLERTNVRHLALDRLPDGAPVDVVTADLSFISLALVFPALAAVLREGGDLLALVKPPFEAGPERVEKGGLVRDPAVHADVLAGVVRAAEASGLFPKGVIPSPIRGGDGNIEFLLWAQKGVPPGRVDAPAIRAAVEAAHREGDEPLSQRTKGPAPGRGSKGDRGEG</sequence>